<dbReference type="RefSeq" id="WP_344667508.1">
    <property type="nucleotide sequence ID" value="NZ_BAAAQN010000025.1"/>
</dbReference>
<proteinExistence type="predicted"/>
<sequence length="77" mass="8289">MCFRRLLEELNLTDEEKEALEGGHEVITALLDRLADTPTPAGPTPCELGTTSMFIPLGALTGGLTKPSETLDDKEAF</sequence>
<keyword evidence="2" id="KW-1185">Reference proteome</keyword>
<organism evidence="1 2">
    <name type="scientific">Catenulispora yoronensis</name>
    <dbReference type="NCBI Taxonomy" id="450799"/>
    <lineage>
        <taxon>Bacteria</taxon>
        <taxon>Bacillati</taxon>
        <taxon>Actinomycetota</taxon>
        <taxon>Actinomycetes</taxon>
        <taxon>Catenulisporales</taxon>
        <taxon>Catenulisporaceae</taxon>
        <taxon>Catenulispora</taxon>
    </lineage>
</organism>
<protein>
    <submittedName>
        <fullName evidence="1">Uncharacterized protein</fullName>
    </submittedName>
</protein>
<evidence type="ECO:0000313" key="2">
    <source>
        <dbReference type="Proteomes" id="UP001500751"/>
    </source>
</evidence>
<accession>A0ABP5G255</accession>
<reference evidence="2" key="1">
    <citation type="journal article" date="2019" name="Int. J. Syst. Evol. Microbiol.">
        <title>The Global Catalogue of Microorganisms (GCM) 10K type strain sequencing project: providing services to taxonomists for standard genome sequencing and annotation.</title>
        <authorList>
            <consortium name="The Broad Institute Genomics Platform"/>
            <consortium name="The Broad Institute Genome Sequencing Center for Infectious Disease"/>
            <person name="Wu L."/>
            <person name="Ma J."/>
        </authorList>
    </citation>
    <scope>NUCLEOTIDE SEQUENCE [LARGE SCALE GENOMIC DNA]</scope>
    <source>
        <strain evidence="2">JCM 16014</strain>
    </source>
</reference>
<comment type="caution">
    <text evidence="1">The sequence shown here is derived from an EMBL/GenBank/DDBJ whole genome shotgun (WGS) entry which is preliminary data.</text>
</comment>
<gene>
    <name evidence="1" type="ORF">GCM10009839_44020</name>
</gene>
<evidence type="ECO:0000313" key="1">
    <source>
        <dbReference type="EMBL" id="GAA2037833.1"/>
    </source>
</evidence>
<dbReference type="Proteomes" id="UP001500751">
    <property type="component" value="Unassembled WGS sequence"/>
</dbReference>
<dbReference type="EMBL" id="BAAAQN010000025">
    <property type="protein sequence ID" value="GAA2037833.1"/>
    <property type="molecule type" value="Genomic_DNA"/>
</dbReference>
<name>A0ABP5G255_9ACTN</name>